<accession>A0AAV3BFJ8</accession>
<keyword evidence="1" id="KW-1133">Transmembrane helix</keyword>
<sequence length="37" mass="4521">MDEIVFYVFFEFIISVFLSIYLFKLTIVKTVSFIFLF</sequence>
<protein>
    <submittedName>
        <fullName evidence="2">Uncharacterized protein</fullName>
    </submittedName>
</protein>
<evidence type="ECO:0000256" key="1">
    <source>
        <dbReference type="SAM" id="Phobius"/>
    </source>
</evidence>
<reference evidence="2 3" key="1">
    <citation type="submission" date="2008-01" db="EMBL/GenBank/DDBJ databases">
        <title>Yersinia pestis Strain IP275 project at JCVI/TIGR.</title>
        <authorList>
            <person name="Ravel J."/>
            <person name="Eppinger M."/>
            <person name="Fricke W.F."/>
            <person name="Rosovitz M."/>
            <person name="Lindler L.E."/>
            <person name="Bearden S."/>
            <person name="Shriefer M."/>
        </authorList>
    </citation>
    <scope>NUCLEOTIDE SEQUENCE [LARGE SCALE GENOMIC DNA]</scope>
    <source>
        <strain evidence="2 3">IP275</strain>
    </source>
</reference>
<evidence type="ECO:0000313" key="3">
    <source>
        <dbReference type="Proteomes" id="UP000004430"/>
    </source>
</evidence>
<keyword evidence="1" id="KW-0472">Membrane</keyword>
<evidence type="ECO:0000313" key="2">
    <source>
        <dbReference type="EMBL" id="EDR33436.1"/>
    </source>
</evidence>
<dbReference type="AlphaFoldDB" id="A0AAV3BFJ8"/>
<organism evidence="2 3">
    <name type="scientific">Yersinia pestis biovar Orientalis str. IP275</name>
    <dbReference type="NCBI Taxonomy" id="373665"/>
    <lineage>
        <taxon>Bacteria</taxon>
        <taxon>Pseudomonadati</taxon>
        <taxon>Pseudomonadota</taxon>
        <taxon>Gammaproteobacteria</taxon>
        <taxon>Enterobacterales</taxon>
        <taxon>Yersiniaceae</taxon>
        <taxon>Yersinia</taxon>
    </lineage>
</organism>
<dbReference type="Proteomes" id="UP000004430">
    <property type="component" value="Unassembled WGS sequence"/>
</dbReference>
<feature type="transmembrane region" description="Helical" evidence="1">
    <location>
        <begin position="6"/>
        <end position="23"/>
    </location>
</feature>
<reference evidence="2 3" key="2">
    <citation type="submission" date="2010-03" db="EMBL/GenBank/DDBJ databases">
        <authorList>
            <person name="Payne S.H."/>
            <person name="Sutton G.G."/>
        </authorList>
    </citation>
    <scope>NUCLEOTIDE SEQUENCE [LARGE SCALE GENOMIC DNA]</scope>
    <source>
        <strain evidence="2 3">IP275</strain>
    </source>
</reference>
<name>A0AAV3BFJ8_YERPE</name>
<proteinExistence type="predicted"/>
<dbReference type="EMBL" id="AAOS02000007">
    <property type="protein sequence ID" value="EDR33436.1"/>
    <property type="molecule type" value="Genomic_DNA"/>
</dbReference>
<comment type="caution">
    <text evidence="2">The sequence shown here is derived from an EMBL/GenBank/DDBJ whole genome shotgun (WGS) entry which is preliminary data.</text>
</comment>
<keyword evidence="1" id="KW-0812">Transmembrane</keyword>
<gene>
    <name evidence="2" type="ORF">YPIP275_4282</name>
</gene>